<reference evidence="2 3" key="1">
    <citation type="submission" date="2018-06" db="EMBL/GenBank/DDBJ databases">
        <authorList>
            <consortium name="Pathogen Informatics"/>
            <person name="Doyle S."/>
        </authorList>
    </citation>
    <scope>NUCLEOTIDE SEQUENCE [LARGE SCALE GENOMIC DNA]</scope>
    <source>
        <strain evidence="2 3">NCTC13315</strain>
    </source>
</reference>
<proteinExistence type="predicted"/>
<keyword evidence="3" id="KW-1185">Reference proteome</keyword>
<accession>A0A378JTY1</accession>
<dbReference type="EMBL" id="UGNV01000005">
    <property type="protein sequence ID" value="STX55730.1"/>
    <property type="molecule type" value="Genomic_DNA"/>
</dbReference>
<feature type="compositionally biased region" description="Basic and acidic residues" evidence="1">
    <location>
        <begin position="9"/>
        <end position="20"/>
    </location>
</feature>
<feature type="region of interest" description="Disordered" evidence="1">
    <location>
        <begin position="1"/>
        <end position="25"/>
    </location>
</feature>
<evidence type="ECO:0000313" key="2">
    <source>
        <dbReference type="EMBL" id="STX55730.1"/>
    </source>
</evidence>
<name>A0A378JTY1_9GAMM</name>
<dbReference type="Proteomes" id="UP000254968">
    <property type="component" value="Unassembled WGS sequence"/>
</dbReference>
<gene>
    <name evidence="2" type="ORF">NCTC13315_03100</name>
</gene>
<evidence type="ECO:0000256" key="1">
    <source>
        <dbReference type="SAM" id="MobiDB-lite"/>
    </source>
</evidence>
<dbReference type="AlphaFoldDB" id="A0A378JTY1"/>
<protein>
    <submittedName>
        <fullName evidence="2">Uncharacterized protein</fullName>
    </submittedName>
</protein>
<organism evidence="2 3">
    <name type="scientific">Legionella beliardensis</name>
    <dbReference type="NCBI Taxonomy" id="91822"/>
    <lineage>
        <taxon>Bacteria</taxon>
        <taxon>Pseudomonadati</taxon>
        <taxon>Pseudomonadota</taxon>
        <taxon>Gammaproteobacteria</taxon>
        <taxon>Legionellales</taxon>
        <taxon>Legionellaceae</taxon>
        <taxon>Legionella</taxon>
    </lineage>
</organism>
<dbReference type="RefSeq" id="WP_242604280.1">
    <property type="nucleotide sequence ID" value="NZ_CAAAHO010000020.1"/>
</dbReference>
<sequence>MYSKAKQTVKNDLDMKEARSSSDNTTDELALAEQVFSKLQIYSEEFNPLFFTNEDLANLSLTSKTLNGVVSSELNQREAQKLLTHVVKGEQDKAKAMIEKKPELLLIRTQTVDYSGRKIIGTAFQAAIGSGDKPMWEMMLPFFERLELR</sequence>
<evidence type="ECO:0000313" key="3">
    <source>
        <dbReference type="Proteomes" id="UP000254968"/>
    </source>
</evidence>